<organism evidence="3 4">
    <name type="scientific">Pseudomonas syringae pv. solidagae</name>
    <dbReference type="NCBI Taxonomy" id="264458"/>
    <lineage>
        <taxon>Bacteria</taxon>
        <taxon>Pseudomonadati</taxon>
        <taxon>Pseudomonadota</taxon>
        <taxon>Gammaproteobacteria</taxon>
        <taxon>Pseudomonadales</taxon>
        <taxon>Pseudomonadaceae</taxon>
        <taxon>Pseudomonas</taxon>
        <taxon>Pseudomonas syringae</taxon>
    </lineage>
</organism>
<dbReference type="PANTHER" id="PTHR46832">
    <property type="entry name" value="5'-METHYLTHIOADENOSINE/S-ADENOSYLHOMOCYSTEINE NUCLEOSIDASE"/>
    <property type="match status" value="1"/>
</dbReference>
<dbReference type="GO" id="GO:0009116">
    <property type="term" value="P:nucleoside metabolic process"/>
    <property type="evidence" value="ECO:0007669"/>
    <property type="project" value="InterPro"/>
</dbReference>
<dbReference type="SUPFAM" id="SSF53167">
    <property type="entry name" value="Purine and uridine phosphorylases"/>
    <property type="match status" value="1"/>
</dbReference>
<dbReference type="RefSeq" id="WP_057456977.1">
    <property type="nucleotide sequence ID" value="NZ_LJRH01000069.1"/>
</dbReference>
<dbReference type="GO" id="GO:0005829">
    <property type="term" value="C:cytosol"/>
    <property type="evidence" value="ECO:0007669"/>
    <property type="project" value="TreeGrafter"/>
</dbReference>
<comment type="caution">
    <text evidence="3">The sequence shown here is derived from an EMBL/GenBank/DDBJ whole genome shotgun (WGS) entry which is preliminary data.</text>
</comment>
<dbReference type="InterPro" id="IPR035994">
    <property type="entry name" value="Nucleoside_phosphorylase_sf"/>
</dbReference>
<dbReference type="Pfam" id="PF18178">
    <property type="entry name" value="Cap17-like_N"/>
    <property type="match status" value="1"/>
</dbReference>
<name>A0A0P9ZIM3_PSESX</name>
<dbReference type="AlphaFoldDB" id="A0A0P9ZIM3"/>
<feature type="domain" description="ATP nucleosidase Cap17-like N-terminal" evidence="2">
    <location>
        <begin position="4"/>
        <end position="229"/>
    </location>
</feature>
<dbReference type="EMBL" id="RBTH01000377">
    <property type="protein sequence ID" value="RMT39271.1"/>
    <property type="molecule type" value="Genomic_DNA"/>
</dbReference>
<proteinExistence type="predicted"/>
<sequence>MANLENEFILIAGSISKKTEKASIDLAHDFTRAVTKSVLAANGGLVVYLAGLPFNENGDALTFDWTVACEAVKLLADYAPAHQLKIVTSQLAMQNKMTLEQRTLIRRLSAENYAQIVYIEDDMVTGGYIGDEQVEVATAMIAVGGGKGVSDRARKLRRRKLPVLPFDLQLGGFSEDGEGALALRANFFREPLTMFPFTGEQVKGRLDSMSLQEPIYGLDKIADLSVGLFQAESEAREAARSPDLLVITAIAIELAAARKVFGITEDIPTRRTTHGVQYWPVTIQRADGPLSCVVASLGNPGNVNASSITSILLSELKPKKVLMMGIAGGRRKKLSLGEVILSERVVYYEGGAAHAGGTIARRPEMQRPGLSTQQDLNTYFATESLPTRLLERADQLGFSMPPESKAGEVAARLMVSPATIASGELLIRDPEVFEDFQRIHEKALVAEMEAYGVFDACDKQEVPVLVVRGISDYGDITKDNAFHKIASEAAAIVTFDYAVHGWTRRLAL</sequence>
<evidence type="ECO:0000259" key="1">
    <source>
        <dbReference type="Pfam" id="PF01048"/>
    </source>
</evidence>
<dbReference type="GO" id="GO:0008930">
    <property type="term" value="F:methylthioadenosine nucleosidase activity"/>
    <property type="evidence" value="ECO:0007669"/>
    <property type="project" value="TreeGrafter"/>
</dbReference>
<dbReference type="Pfam" id="PF01048">
    <property type="entry name" value="PNP_UDP_1"/>
    <property type="match status" value="1"/>
</dbReference>
<dbReference type="Proteomes" id="UP000268096">
    <property type="component" value="Unassembled WGS sequence"/>
</dbReference>
<dbReference type="Gene3D" id="3.40.50.1580">
    <property type="entry name" value="Nucleoside phosphorylase domain"/>
    <property type="match status" value="1"/>
</dbReference>
<dbReference type="GO" id="GO:0008782">
    <property type="term" value="F:adenosylhomocysteine nucleosidase activity"/>
    <property type="evidence" value="ECO:0007669"/>
    <property type="project" value="TreeGrafter"/>
</dbReference>
<evidence type="ECO:0000259" key="2">
    <source>
        <dbReference type="Pfam" id="PF18178"/>
    </source>
</evidence>
<dbReference type="InterPro" id="IPR041327">
    <property type="entry name" value="Cap17-like_N"/>
</dbReference>
<evidence type="ECO:0000313" key="3">
    <source>
        <dbReference type="EMBL" id="RMT39271.1"/>
    </source>
</evidence>
<protein>
    <submittedName>
        <fullName evidence="3">Uncharacterized protein</fullName>
    </submittedName>
</protein>
<evidence type="ECO:0000313" key="4">
    <source>
        <dbReference type="Proteomes" id="UP000268096"/>
    </source>
</evidence>
<reference evidence="3 4" key="1">
    <citation type="submission" date="2018-08" db="EMBL/GenBank/DDBJ databases">
        <title>Recombination of ecologically and evolutionarily significant loci maintains genetic cohesion in the Pseudomonas syringae species complex.</title>
        <authorList>
            <person name="Dillon M."/>
            <person name="Thakur S."/>
            <person name="Almeida R.N.D."/>
            <person name="Weir B.S."/>
            <person name="Guttman D.S."/>
        </authorList>
    </citation>
    <scope>NUCLEOTIDE SEQUENCE [LARGE SCALE GENOMIC DNA]</scope>
    <source>
        <strain evidence="3 4">ICMP 16926</strain>
    </source>
</reference>
<dbReference type="InterPro" id="IPR000845">
    <property type="entry name" value="Nucleoside_phosphorylase_d"/>
</dbReference>
<dbReference type="CDD" id="cd09008">
    <property type="entry name" value="MTAN"/>
    <property type="match status" value="1"/>
</dbReference>
<gene>
    <name evidence="3" type="ORF">ALP48_03722</name>
</gene>
<accession>A0A0P9ZIM3</accession>
<dbReference type="GO" id="GO:0019284">
    <property type="term" value="P:L-methionine salvage from S-adenosylmethionine"/>
    <property type="evidence" value="ECO:0007669"/>
    <property type="project" value="TreeGrafter"/>
</dbReference>
<feature type="domain" description="Nucleoside phosphorylase" evidence="1">
    <location>
        <begin position="245"/>
        <end position="491"/>
    </location>
</feature>
<dbReference type="PANTHER" id="PTHR46832:SF1">
    <property type="entry name" value="5'-METHYLTHIOADENOSINE_S-ADENOSYLHOMOCYSTEINE NUCLEOSIDASE"/>
    <property type="match status" value="1"/>
</dbReference>